<accession>A0AAQ4E161</accession>
<dbReference type="Proteomes" id="UP001321473">
    <property type="component" value="Unassembled WGS sequence"/>
</dbReference>
<proteinExistence type="predicted"/>
<gene>
    <name evidence="1" type="ORF">V5799_015084</name>
</gene>
<protein>
    <submittedName>
        <fullName evidence="1">Uncharacterized protein</fullName>
    </submittedName>
</protein>
<keyword evidence="2" id="KW-1185">Reference proteome</keyword>
<evidence type="ECO:0000313" key="1">
    <source>
        <dbReference type="EMBL" id="KAK8768451.1"/>
    </source>
</evidence>
<evidence type="ECO:0000313" key="2">
    <source>
        <dbReference type="Proteomes" id="UP001321473"/>
    </source>
</evidence>
<name>A0AAQ4E161_AMBAM</name>
<comment type="caution">
    <text evidence="1">The sequence shown here is derived from an EMBL/GenBank/DDBJ whole genome shotgun (WGS) entry which is preliminary data.</text>
</comment>
<reference evidence="1 2" key="1">
    <citation type="journal article" date="2023" name="Arcadia Sci">
        <title>De novo assembly of a long-read Amblyomma americanum tick genome.</title>
        <authorList>
            <person name="Chou S."/>
            <person name="Poskanzer K.E."/>
            <person name="Rollins M."/>
            <person name="Thuy-Boun P.S."/>
        </authorList>
    </citation>
    <scope>NUCLEOTIDE SEQUENCE [LARGE SCALE GENOMIC DNA]</scope>
    <source>
        <strain evidence="1">F_SG_1</strain>
        <tissue evidence="1">Salivary glands</tissue>
    </source>
</reference>
<dbReference type="AlphaFoldDB" id="A0AAQ4E161"/>
<sequence>MVNLTSVAEQYIISVNKSDRHIQTWGLTKQYSYWTEMHNRSNEHPIVANTDQIKCRNIIPDNNKYPRGVMALYIWRFNHSIRSPFDLVVTVTAPMIPRTEVRKTNFTLNLNGATAIIRASKGFKKRITEERLVMSRQWCIFSANVTFDGWFAYYSTMQPRNSSGYHSVGVGNLTNATMGLVNTSYHTLNFTINGRYDQIFFYKDTSTHKNTILAK</sequence>
<dbReference type="EMBL" id="JARKHS020023920">
    <property type="protein sequence ID" value="KAK8768451.1"/>
    <property type="molecule type" value="Genomic_DNA"/>
</dbReference>
<organism evidence="1 2">
    <name type="scientific">Amblyomma americanum</name>
    <name type="common">Lone star tick</name>
    <dbReference type="NCBI Taxonomy" id="6943"/>
    <lineage>
        <taxon>Eukaryota</taxon>
        <taxon>Metazoa</taxon>
        <taxon>Ecdysozoa</taxon>
        <taxon>Arthropoda</taxon>
        <taxon>Chelicerata</taxon>
        <taxon>Arachnida</taxon>
        <taxon>Acari</taxon>
        <taxon>Parasitiformes</taxon>
        <taxon>Ixodida</taxon>
        <taxon>Ixodoidea</taxon>
        <taxon>Ixodidae</taxon>
        <taxon>Amblyomminae</taxon>
        <taxon>Amblyomma</taxon>
    </lineage>
</organism>